<feature type="domain" description="YopA central" evidence="2">
    <location>
        <begin position="29"/>
        <end position="164"/>
    </location>
</feature>
<gene>
    <name evidence="3" type="ORF">SAMN05421507_12315</name>
</gene>
<dbReference type="EMBL" id="FNIX01000023">
    <property type="protein sequence ID" value="SDP94043.1"/>
    <property type="molecule type" value="Genomic_DNA"/>
</dbReference>
<dbReference type="STRING" id="641025.SAMN05421507_12315"/>
<dbReference type="AlphaFoldDB" id="A0A1H0WTK5"/>
<evidence type="ECO:0000259" key="2">
    <source>
        <dbReference type="Pfam" id="PF26308"/>
    </source>
</evidence>
<proteinExistence type="predicted"/>
<dbReference type="Pfam" id="PF26308">
    <property type="entry name" value="YopA_M"/>
    <property type="match status" value="1"/>
</dbReference>
<dbReference type="Proteomes" id="UP000199691">
    <property type="component" value="Unassembled WGS sequence"/>
</dbReference>
<sequence>MLPTGAQDLAGLQRNSTEGSVRGQTVGDDTAPLHRVLVHWINLPRIHSPTVLYSERGGSKFWFTGRWRFELGPWHLTLDAREDHSRVWEILGRDQNFVMTHVMEIVRTDGQKFTGAELELLLQTLHFGMSFAFGRWVCPAVPVGYDPSDVIRWQQWGDLFCEPGHKGGLAWLYYSYTHHLHELLSCVYAAFTDPDRTNTIRLLLAMATEANNTGRVEQRTTTVFSALELLSWVELKLTRQFSNNQYKTPNTDGRIRLLLQDASVDTAIDARRQPVLMRFATDESTTDAPLDGPATVNKVRNRIVHPNSPHDEIYHLKGLATDVWLLSRQYLNLLILHWLGYKGSYQSVLGPGGWVGDSDPVPWSTTPKA</sequence>
<name>A0A1H0WTK5_9PSEU</name>
<dbReference type="InterPro" id="IPR058684">
    <property type="entry name" value="YopA_M"/>
</dbReference>
<organism evidence="3 4">
    <name type="scientific">Lentzea jiangxiensis</name>
    <dbReference type="NCBI Taxonomy" id="641025"/>
    <lineage>
        <taxon>Bacteria</taxon>
        <taxon>Bacillati</taxon>
        <taxon>Actinomycetota</taxon>
        <taxon>Actinomycetes</taxon>
        <taxon>Pseudonocardiales</taxon>
        <taxon>Pseudonocardiaceae</taxon>
        <taxon>Lentzea</taxon>
    </lineage>
</organism>
<evidence type="ECO:0000313" key="4">
    <source>
        <dbReference type="Proteomes" id="UP000199691"/>
    </source>
</evidence>
<feature type="region of interest" description="Disordered" evidence="1">
    <location>
        <begin position="1"/>
        <end position="27"/>
    </location>
</feature>
<evidence type="ECO:0000313" key="3">
    <source>
        <dbReference type="EMBL" id="SDP94043.1"/>
    </source>
</evidence>
<reference evidence="4" key="1">
    <citation type="submission" date="2016-10" db="EMBL/GenBank/DDBJ databases">
        <authorList>
            <person name="Varghese N."/>
            <person name="Submissions S."/>
        </authorList>
    </citation>
    <scope>NUCLEOTIDE SEQUENCE [LARGE SCALE GENOMIC DNA]</scope>
    <source>
        <strain evidence="4">CGMCC 4.6609</strain>
    </source>
</reference>
<keyword evidence="4" id="KW-1185">Reference proteome</keyword>
<accession>A0A1H0WTK5</accession>
<feature type="compositionally biased region" description="Polar residues" evidence="1">
    <location>
        <begin position="13"/>
        <end position="23"/>
    </location>
</feature>
<evidence type="ECO:0000256" key="1">
    <source>
        <dbReference type="SAM" id="MobiDB-lite"/>
    </source>
</evidence>
<protein>
    <recommendedName>
        <fullName evidence="2">YopA central domain-containing protein</fullName>
    </recommendedName>
</protein>